<protein>
    <submittedName>
        <fullName evidence="2">Uncharacterized protein</fullName>
    </submittedName>
</protein>
<feature type="compositionally biased region" description="Polar residues" evidence="1">
    <location>
        <begin position="593"/>
        <end position="608"/>
    </location>
</feature>
<dbReference type="KEGG" id="bcom:BAUCODRAFT_150328"/>
<feature type="compositionally biased region" description="Polar residues" evidence="1">
    <location>
        <begin position="550"/>
        <end position="559"/>
    </location>
</feature>
<feature type="region of interest" description="Disordered" evidence="1">
    <location>
        <begin position="280"/>
        <end position="305"/>
    </location>
</feature>
<dbReference type="OrthoDB" id="3878325at2759"/>
<accession>M2MC83</accession>
<feature type="compositionally biased region" description="Polar residues" evidence="1">
    <location>
        <begin position="499"/>
        <end position="510"/>
    </location>
</feature>
<dbReference type="Proteomes" id="UP000011761">
    <property type="component" value="Unassembled WGS sequence"/>
</dbReference>
<proteinExistence type="predicted"/>
<keyword evidence="3" id="KW-1185">Reference proteome</keyword>
<gene>
    <name evidence="2" type="ORF">BAUCODRAFT_150328</name>
</gene>
<dbReference type="EMBL" id="KB445559">
    <property type="protein sequence ID" value="EMC94116.1"/>
    <property type="molecule type" value="Genomic_DNA"/>
</dbReference>
<dbReference type="GeneID" id="19109042"/>
<sequence>MNITGQQMSAQAHQHHQQAWQHHQQVMLHQANVTQSMRQNMQNMMQSVMTPPLPALPVPSPGYQRQASYSQQTSRQQIHYAQSPHAVQQVNAQQIQYTSPQTRPQVGHLQRPPTPHSRVIGEEGSDSEEESDSDDELSDSDHESHRAEIDHDRVDNEQSDRSLRQRLAATEQSMLVMQQTLTAQQQHLQQDWANEREERKARDKREHEERKARDSAITREMEALRRQNAAQLHVHEKQHAKEREERKVQEARGRAELEAKAREADSLRQQLDRHRRLQLEQEQQHGRELASLATQARSPQPQPGVDMSALQKVIDEIRTHKIEKGDIRALIDDVVGKQLKGVARAEDLESATAKMEKTLSEVRPGASASEMKGAVDKGLFEAVERVAKHARKQQRIEQAPPAAGMSRQISPIGPHVEYMVEELEDEPVVSSLKKESKAGPSPAAVRSNDMTSIGGSLKAGSPAVTAPGTQVARVKKSQDPKQTSAIASGALTRSPVPGANQSQTKPSASHHSVHPGGDTTLARISKEPKSPVREPAPRTSSTLAPIPRTEGSSSKNKSWLSAAVPQKDPGSAVLLVKDPEAQVQMEAAPSRAELQSSSAMARYNPSNRGEQDPAVPKNQRRSSNLCIRRHRHQGPSLMVKLW</sequence>
<feature type="compositionally biased region" description="Pro residues" evidence="1">
    <location>
        <begin position="51"/>
        <end position="60"/>
    </location>
</feature>
<feature type="region of interest" description="Disordered" evidence="1">
    <location>
        <begin position="429"/>
        <end position="564"/>
    </location>
</feature>
<feature type="region of interest" description="Disordered" evidence="1">
    <location>
        <begin position="49"/>
        <end position="162"/>
    </location>
</feature>
<feature type="compositionally biased region" description="Basic and acidic residues" evidence="1">
    <location>
        <begin position="139"/>
        <end position="162"/>
    </location>
</feature>
<evidence type="ECO:0000256" key="1">
    <source>
        <dbReference type="SAM" id="MobiDB-lite"/>
    </source>
</evidence>
<dbReference type="HOGENOM" id="CLU_426397_0_0_1"/>
<feature type="region of interest" description="Disordered" evidence="1">
    <location>
        <begin position="186"/>
        <end position="217"/>
    </location>
</feature>
<name>M2MC83_BAUPA</name>
<dbReference type="AlphaFoldDB" id="M2MC83"/>
<feature type="region of interest" description="Disordered" evidence="1">
    <location>
        <begin position="1"/>
        <end position="23"/>
    </location>
</feature>
<dbReference type="RefSeq" id="XP_007679041.1">
    <property type="nucleotide sequence ID" value="XM_007680851.1"/>
</dbReference>
<evidence type="ECO:0000313" key="3">
    <source>
        <dbReference type="Proteomes" id="UP000011761"/>
    </source>
</evidence>
<reference evidence="2 3" key="1">
    <citation type="journal article" date="2012" name="PLoS Pathog.">
        <title>Diverse lifestyles and strategies of plant pathogenesis encoded in the genomes of eighteen Dothideomycetes fungi.</title>
        <authorList>
            <person name="Ohm R.A."/>
            <person name="Feau N."/>
            <person name="Henrissat B."/>
            <person name="Schoch C.L."/>
            <person name="Horwitz B.A."/>
            <person name="Barry K.W."/>
            <person name="Condon B.J."/>
            <person name="Copeland A.C."/>
            <person name="Dhillon B."/>
            <person name="Glaser F."/>
            <person name="Hesse C.N."/>
            <person name="Kosti I."/>
            <person name="LaButti K."/>
            <person name="Lindquist E.A."/>
            <person name="Lucas S."/>
            <person name="Salamov A.A."/>
            <person name="Bradshaw R.E."/>
            <person name="Ciuffetti L."/>
            <person name="Hamelin R.C."/>
            <person name="Kema G.H.J."/>
            <person name="Lawrence C."/>
            <person name="Scott J.A."/>
            <person name="Spatafora J.W."/>
            <person name="Turgeon B.G."/>
            <person name="de Wit P.J.G.M."/>
            <person name="Zhong S."/>
            <person name="Goodwin S.B."/>
            <person name="Grigoriev I.V."/>
        </authorList>
    </citation>
    <scope>NUCLEOTIDE SEQUENCE [LARGE SCALE GENOMIC DNA]</scope>
    <source>
        <strain evidence="2 3">UAMH 10762</strain>
    </source>
</reference>
<feature type="region of interest" description="Disordered" evidence="1">
    <location>
        <begin position="233"/>
        <end position="267"/>
    </location>
</feature>
<feature type="compositionally biased region" description="Acidic residues" evidence="1">
    <location>
        <begin position="123"/>
        <end position="138"/>
    </location>
</feature>
<feature type="region of interest" description="Disordered" evidence="1">
    <location>
        <begin position="584"/>
        <end position="622"/>
    </location>
</feature>
<feature type="compositionally biased region" description="Basic and acidic residues" evidence="1">
    <location>
        <begin position="193"/>
        <end position="217"/>
    </location>
</feature>
<evidence type="ECO:0000313" key="2">
    <source>
        <dbReference type="EMBL" id="EMC94116.1"/>
    </source>
</evidence>
<feature type="compositionally biased region" description="Polar residues" evidence="1">
    <location>
        <begin position="63"/>
        <end position="104"/>
    </location>
</feature>
<organism evidence="2 3">
    <name type="scientific">Baudoinia panamericana (strain UAMH 10762)</name>
    <name type="common">Angels' share fungus</name>
    <name type="synonym">Baudoinia compniacensis (strain UAMH 10762)</name>
    <dbReference type="NCBI Taxonomy" id="717646"/>
    <lineage>
        <taxon>Eukaryota</taxon>
        <taxon>Fungi</taxon>
        <taxon>Dikarya</taxon>
        <taxon>Ascomycota</taxon>
        <taxon>Pezizomycotina</taxon>
        <taxon>Dothideomycetes</taxon>
        <taxon>Dothideomycetidae</taxon>
        <taxon>Mycosphaerellales</taxon>
        <taxon>Teratosphaeriaceae</taxon>
        <taxon>Baudoinia</taxon>
    </lineage>
</organism>
<feature type="compositionally biased region" description="Basic and acidic residues" evidence="1">
    <location>
        <begin position="524"/>
        <end position="536"/>
    </location>
</feature>